<dbReference type="CDD" id="cd03784">
    <property type="entry name" value="GT1_Gtf-like"/>
    <property type="match status" value="1"/>
</dbReference>
<dbReference type="PANTHER" id="PTHR48043:SF145">
    <property type="entry name" value="FI06409P-RELATED"/>
    <property type="match status" value="1"/>
</dbReference>
<name>A0A5J6MTN1_9PROT</name>
<reference evidence="3 4" key="1">
    <citation type="submission" date="2019-08" db="EMBL/GenBank/DDBJ databases">
        <title>Hyperibacter terrae gen. nov., sp. nov. and Hyperibacter viscosus sp. nov., two new members in the family Rhodospirillaceae isolated from the rhizosphere of Hypericum perforatum.</title>
        <authorList>
            <person name="Noviana Z."/>
        </authorList>
    </citation>
    <scope>NUCLEOTIDE SEQUENCE [LARGE SCALE GENOMIC DNA]</scope>
    <source>
        <strain evidence="3 4">R5959</strain>
    </source>
</reference>
<evidence type="ECO:0000313" key="4">
    <source>
        <dbReference type="Proteomes" id="UP000325797"/>
    </source>
</evidence>
<keyword evidence="2" id="KW-0808">Transferase</keyword>
<organism evidence="3 4">
    <name type="scientific">Hypericibacter adhaerens</name>
    <dbReference type="NCBI Taxonomy" id="2602016"/>
    <lineage>
        <taxon>Bacteria</taxon>
        <taxon>Pseudomonadati</taxon>
        <taxon>Pseudomonadota</taxon>
        <taxon>Alphaproteobacteria</taxon>
        <taxon>Rhodospirillales</taxon>
        <taxon>Dongiaceae</taxon>
        <taxon>Hypericibacter</taxon>
    </lineage>
</organism>
<evidence type="ECO:0000256" key="1">
    <source>
        <dbReference type="ARBA" id="ARBA00022676"/>
    </source>
</evidence>
<dbReference type="GO" id="GO:0008194">
    <property type="term" value="F:UDP-glycosyltransferase activity"/>
    <property type="evidence" value="ECO:0007669"/>
    <property type="project" value="InterPro"/>
</dbReference>
<gene>
    <name evidence="3" type="ORF">FRZ61_05520</name>
</gene>
<dbReference type="AlphaFoldDB" id="A0A5J6MTN1"/>
<keyword evidence="4" id="KW-1185">Reference proteome</keyword>
<accession>A0A5J6MTN1</accession>
<dbReference type="InterPro" id="IPR050271">
    <property type="entry name" value="UDP-glycosyltransferase"/>
</dbReference>
<dbReference type="SUPFAM" id="SSF53756">
    <property type="entry name" value="UDP-Glycosyltransferase/glycogen phosphorylase"/>
    <property type="match status" value="1"/>
</dbReference>
<protein>
    <submittedName>
        <fullName evidence="3">Uncharacterized protein</fullName>
    </submittedName>
</protein>
<keyword evidence="1" id="KW-0328">Glycosyltransferase</keyword>
<dbReference type="Pfam" id="PF00201">
    <property type="entry name" value="UDPGT"/>
    <property type="match status" value="1"/>
</dbReference>
<dbReference type="Gene3D" id="3.40.50.2000">
    <property type="entry name" value="Glycogen Phosphorylase B"/>
    <property type="match status" value="2"/>
</dbReference>
<proteinExistence type="predicted"/>
<sequence length="427" mass="46729">MGTALRPDMERPVVAVFCMPEHGHFQQLRALIGDLARSGFAVHVFTHRRYAAEVERLGARLVDLFTPWPIEQADSESIPVPCRYVSFAAAYAEEVLASLRRLKPALVVAETFAVIGRLAARLLDLPLVNVMPGHNFHPALYLPALRTDPRVAISERCHRAVEILRERYGLPDASPFSYIAGLSPDLNICCEPAAFLTEAERKSFEPVAFYGCIPASAEESAHPETADALFGDGSSELKIYACLGTVAFRYYADVATRVLEALSDCVAGMKEARALVSLGGASVADGVVQGLRRPNVEIVGYADQWRALGEADLFLTHHGLNSTHEAVFRDVPMLSYPIFTDQPALAERCQQLGIALPLSDSLRGPVDAEQIRAGLEKISRERASLMAKLERVRTWELEVMAQRPAVLARVCDLASVSAAALRPVDTR</sequence>
<dbReference type="EMBL" id="CP042582">
    <property type="protein sequence ID" value="QEX20634.1"/>
    <property type="molecule type" value="Genomic_DNA"/>
</dbReference>
<dbReference type="Proteomes" id="UP000325797">
    <property type="component" value="Chromosome"/>
</dbReference>
<dbReference type="KEGG" id="hadh:FRZ61_05520"/>
<evidence type="ECO:0000256" key="2">
    <source>
        <dbReference type="ARBA" id="ARBA00022679"/>
    </source>
</evidence>
<evidence type="ECO:0000313" key="3">
    <source>
        <dbReference type="EMBL" id="QEX20634.1"/>
    </source>
</evidence>
<dbReference type="InterPro" id="IPR002213">
    <property type="entry name" value="UDP_glucos_trans"/>
</dbReference>
<dbReference type="PANTHER" id="PTHR48043">
    <property type="entry name" value="EG:EG0003.4 PROTEIN-RELATED"/>
    <property type="match status" value="1"/>
</dbReference>